<dbReference type="EMBL" id="CAKLPY010000001">
    <property type="protein sequence ID" value="CAH0994121.1"/>
    <property type="molecule type" value="Genomic_DNA"/>
</dbReference>
<feature type="signal peptide" evidence="1">
    <location>
        <begin position="1"/>
        <end position="21"/>
    </location>
</feature>
<evidence type="ECO:0000313" key="2">
    <source>
        <dbReference type="EMBL" id="CAH0994121.1"/>
    </source>
</evidence>
<comment type="caution">
    <text evidence="2">The sequence shown here is derived from an EMBL/GenBank/DDBJ whole genome shotgun (WGS) entry which is preliminary data.</text>
</comment>
<dbReference type="RefSeq" id="WP_238803878.1">
    <property type="nucleotide sequence ID" value="NZ_CAKLPY010000001.1"/>
</dbReference>
<dbReference type="Proteomes" id="UP000837932">
    <property type="component" value="Unassembled WGS sequence"/>
</dbReference>
<evidence type="ECO:0000256" key="1">
    <source>
        <dbReference type="SAM" id="SignalP"/>
    </source>
</evidence>
<name>A0ABM9ALK1_9BACT</name>
<evidence type="ECO:0000313" key="3">
    <source>
        <dbReference type="Proteomes" id="UP000837932"/>
    </source>
</evidence>
<keyword evidence="3" id="KW-1185">Reference proteome</keyword>
<protein>
    <submittedName>
        <fullName evidence="2">Uncharacterized protein</fullName>
    </submittedName>
</protein>
<gene>
    <name evidence="2" type="ORF">EMA8858_00228</name>
</gene>
<proteinExistence type="predicted"/>
<sequence length="121" mass="12908">MKKTIFFFLLGIFALNLTVLAQTAATPAPIAVDTVALKELVGKYKVKDAPIEELIITIANGKLMGEAVGQGSAELAPTPQIDIFEVVGYGGTVEFVRNETKAVVKVKLTIQGSTMEGEKQL</sequence>
<keyword evidence="1" id="KW-0732">Signal</keyword>
<reference evidence="2" key="1">
    <citation type="submission" date="2021-12" db="EMBL/GenBank/DDBJ databases">
        <authorList>
            <person name="Rodrigo-Torres L."/>
            <person name="Arahal R. D."/>
            <person name="Lucena T."/>
        </authorList>
    </citation>
    <scope>NUCLEOTIDE SEQUENCE</scope>
    <source>
        <strain evidence="2">CECT 8858</strain>
    </source>
</reference>
<feature type="chain" id="PRO_5045079965" evidence="1">
    <location>
        <begin position="22"/>
        <end position="121"/>
    </location>
</feature>
<accession>A0ABM9ALK1</accession>
<organism evidence="2 3">
    <name type="scientific">Emticicia aquatica</name>
    <dbReference type="NCBI Taxonomy" id="1681835"/>
    <lineage>
        <taxon>Bacteria</taxon>
        <taxon>Pseudomonadati</taxon>
        <taxon>Bacteroidota</taxon>
        <taxon>Cytophagia</taxon>
        <taxon>Cytophagales</taxon>
        <taxon>Leadbetterellaceae</taxon>
        <taxon>Emticicia</taxon>
    </lineage>
</organism>